<sequence>MIITTATSGFPTFLRTIEEFEAWEKQQPHEGSYEFVRGRIIPKPSMKQEEFYIADFLTRKFIRTKAFEAGHTLMAEGDSYIDNVRKRIPDLTYTTAQQHKAIRCGERINTFFAIEILSESESYDDVLEKLQDYFDGGTKLVWYIIPKRRKIFAYTSPDESKAYKEQDVISASPLLPDFSFTVSDLFA</sequence>
<evidence type="ECO:0000259" key="1">
    <source>
        <dbReference type="Pfam" id="PF05685"/>
    </source>
</evidence>
<dbReference type="Gene3D" id="3.90.1570.10">
    <property type="entry name" value="tt1808, chain A"/>
    <property type="match status" value="1"/>
</dbReference>
<dbReference type="OrthoDB" id="947485at2"/>
<dbReference type="Pfam" id="PF05685">
    <property type="entry name" value="Uma2"/>
    <property type="match status" value="1"/>
</dbReference>
<dbReference type="PANTHER" id="PTHR34107:SF1">
    <property type="entry name" value="SLL0198 PROTEIN"/>
    <property type="match status" value="1"/>
</dbReference>
<evidence type="ECO:0000313" key="3">
    <source>
        <dbReference type="Proteomes" id="UP000181790"/>
    </source>
</evidence>
<dbReference type="PANTHER" id="PTHR34107">
    <property type="entry name" value="SLL0198 PROTEIN-RELATED"/>
    <property type="match status" value="1"/>
</dbReference>
<dbReference type="InterPro" id="IPR012296">
    <property type="entry name" value="Nuclease_put_TT1808"/>
</dbReference>
<dbReference type="SUPFAM" id="SSF52980">
    <property type="entry name" value="Restriction endonuclease-like"/>
    <property type="match status" value="1"/>
</dbReference>
<dbReference type="InterPro" id="IPR011335">
    <property type="entry name" value="Restrct_endonuc-II-like"/>
</dbReference>
<dbReference type="InterPro" id="IPR008538">
    <property type="entry name" value="Uma2"/>
</dbReference>
<feature type="domain" description="Putative restriction endonuclease" evidence="1">
    <location>
        <begin position="18"/>
        <end position="182"/>
    </location>
</feature>
<name>A0A1S2VHU8_9BACT</name>
<organism evidence="2 3">
    <name type="scientific">Arsenicibacter rosenii</name>
    <dbReference type="NCBI Taxonomy" id="1750698"/>
    <lineage>
        <taxon>Bacteria</taxon>
        <taxon>Pseudomonadati</taxon>
        <taxon>Bacteroidota</taxon>
        <taxon>Cytophagia</taxon>
        <taxon>Cytophagales</taxon>
        <taxon>Spirosomataceae</taxon>
        <taxon>Arsenicibacter</taxon>
    </lineage>
</organism>
<proteinExistence type="predicted"/>
<comment type="caution">
    <text evidence="2">The sequence shown here is derived from an EMBL/GenBank/DDBJ whole genome shotgun (WGS) entry which is preliminary data.</text>
</comment>
<evidence type="ECO:0000313" key="2">
    <source>
        <dbReference type="EMBL" id="OIN58309.1"/>
    </source>
</evidence>
<gene>
    <name evidence="2" type="ORF">BLX24_15035</name>
</gene>
<accession>A0A1S2VHU8</accession>
<protein>
    <recommendedName>
        <fullName evidence="1">Putative restriction endonuclease domain-containing protein</fullName>
    </recommendedName>
</protein>
<dbReference type="CDD" id="cd06260">
    <property type="entry name" value="DUF820-like"/>
    <property type="match status" value="1"/>
</dbReference>
<dbReference type="Proteomes" id="UP000181790">
    <property type="component" value="Unassembled WGS sequence"/>
</dbReference>
<keyword evidence="3" id="KW-1185">Reference proteome</keyword>
<dbReference type="EMBL" id="MORL01000007">
    <property type="protein sequence ID" value="OIN58309.1"/>
    <property type="molecule type" value="Genomic_DNA"/>
</dbReference>
<reference evidence="2 3" key="1">
    <citation type="submission" date="2016-10" db="EMBL/GenBank/DDBJ databases">
        <title>Arsenicibacter rosenii gen. nov., sp. nov., an efficient arsenic-methylating bacterium isolated from an arsenic-contaminated paddy soil.</title>
        <authorList>
            <person name="Huang K."/>
        </authorList>
    </citation>
    <scope>NUCLEOTIDE SEQUENCE [LARGE SCALE GENOMIC DNA]</scope>
    <source>
        <strain evidence="2 3">SM-1</strain>
    </source>
</reference>
<dbReference type="AlphaFoldDB" id="A0A1S2VHU8"/>